<reference evidence="1 2" key="1">
    <citation type="submission" date="2018-11" db="EMBL/GenBank/DDBJ databases">
        <authorList>
            <consortium name="Pathogen Informatics"/>
        </authorList>
    </citation>
    <scope>NUCLEOTIDE SEQUENCE [LARGE SCALE GENOMIC DNA]</scope>
    <source>
        <strain evidence="1 2">Zambia</strain>
    </source>
</reference>
<organism evidence="1 2">
    <name type="scientific">Schistosoma margrebowiei</name>
    <dbReference type="NCBI Taxonomy" id="48269"/>
    <lineage>
        <taxon>Eukaryota</taxon>
        <taxon>Metazoa</taxon>
        <taxon>Spiralia</taxon>
        <taxon>Lophotrochozoa</taxon>
        <taxon>Platyhelminthes</taxon>
        <taxon>Trematoda</taxon>
        <taxon>Digenea</taxon>
        <taxon>Strigeidida</taxon>
        <taxon>Schistosomatoidea</taxon>
        <taxon>Schistosomatidae</taxon>
        <taxon>Schistosoma</taxon>
    </lineage>
</organism>
<evidence type="ECO:0000313" key="2">
    <source>
        <dbReference type="Proteomes" id="UP000277204"/>
    </source>
</evidence>
<dbReference type="EMBL" id="UZAI01001465">
    <property type="protein sequence ID" value="VDO62222.1"/>
    <property type="molecule type" value="Genomic_DNA"/>
</dbReference>
<evidence type="ECO:0000313" key="1">
    <source>
        <dbReference type="EMBL" id="VDO62222.1"/>
    </source>
</evidence>
<proteinExistence type="predicted"/>
<dbReference type="AlphaFoldDB" id="A0A183LL95"/>
<accession>A0A183LL95</accession>
<name>A0A183LL95_9TREM</name>
<sequence length="74" mass="9057">MRIVISMCAYHLVVIWTFTGLRVFCKCDKIKKILHNQMHKVTNQVKVNIPYCILLFKYLVRLQYTEFHYLISWY</sequence>
<keyword evidence="2" id="KW-1185">Reference proteome</keyword>
<protein>
    <submittedName>
        <fullName evidence="1">Uncharacterized protein</fullName>
    </submittedName>
</protein>
<gene>
    <name evidence="1" type="ORF">SMRZ_LOCUS4570</name>
</gene>
<dbReference type="Proteomes" id="UP000277204">
    <property type="component" value="Unassembled WGS sequence"/>
</dbReference>